<protein>
    <submittedName>
        <fullName evidence="2">Transporter</fullName>
    </submittedName>
</protein>
<evidence type="ECO:0000313" key="2">
    <source>
        <dbReference type="EMBL" id="MBJ3775966.1"/>
    </source>
</evidence>
<dbReference type="Proteomes" id="UP000609531">
    <property type="component" value="Unassembled WGS sequence"/>
</dbReference>
<organism evidence="2 3">
    <name type="scientific">Acuticoccus mangrovi</name>
    <dbReference type="NCBI Taxonomy" id="2796142"/>
    <lineage>
        <taxon>Bacteria</taxon>
        <taxon>Pseudomonadati</taxon>
        <taxon>Pseudomonadota</taxon>
        <taxon>Alphaproteobacteria</taxon>
        <taxon>Hyphomicrobiales</taxon>
        <taxon>Amorphaceae</taxon>
        <taxon>Acuticoccus</taxon>
    </lineage>
</organism>
<dbReference type="AlphaFoldDB" id="A0A934IJ60"/>
<comment type="caution">
    <text evidence="2">The sequence shown here is derived from an EMBL/GenBank/DDBJ whole genome shotgun (WGS) entry which is preliminary data.</text>
</comment>
<keyword evidence="1" id="KW-0732">Signal</keyword>
<evidence type="ECO:0000313" key="3">
    <source>
        <dbReference type="Proteomes" id="UP000609531"/>
    </source>
</evidence>
<reference evidence="2" key="1">
    <citation type="submission" date="2020-12" db="EMBL/GenBank/DDBJ databases">
        <title>Bacterial taxonomy.</title>
        <authorList>
            <person name="Pan X."/>
        </authorList>
    </citation>
    <scope>NUCLEOTIDE SEQUENCE</scope>
    <source>
        <strain evidence="2">B2012</strain>
    </source>
</reference>
<name>A0A934IJ60_9HYPH</name>
<dbReference type="EMBL" id="JAEKJA010000007">
    <property type="protein sequence ID" value="MBJ3775966.1"/>
    <property type="molecule type" value="Genomic_DNA"/>
</dbReference>
<proteinExistence type="predicted"/>
<feature type="signal peptide" evidence="1">
    <location>
        <begin position="1"/>
        <end position="27"/>
    </location>
</feature>
<gene>
    <name evidence="2" type="ORF">JCR33_09730</name>
</gene>
<feature type="chain" id="PRO_5036705683" evidence="1">
    <location>
        <begin position="28"/>
        <end position="265"/>
    </location>
</feature>
<keyword evidence="3" id="KW-1185">Reference proteome</keyword>
<sequence length="265" mass="28466">MAGRTGRRWARAVLAVGALLTVSAAAAQDADELAKKLSNPVASLISVPFQYNIDFGLGPDGDGVNQTLNIQPVLPISLNEDWNLISRTIVPVRWVTDVYARDVFGLGDTTQSFFLSPKAPGPGGLIWGLGPVIYLPTATDKLLGTGQVGLGPTGVALLQEGAWTIGTLANHIWSLDDNTEVNSTFVQPFLSYAFGHGQTLTLNSETTFDWNSDQATVPINVMYTKVFSAGQQPMSFQLGGRVYANRPKDGPDWGVRATMTLLFPK</sequence>
<accession>A0A934IJ60</accession>
<evidence type="ECO:0000256" key="1">
    <source>
        <dbReference type="SAM" id="SignalP"/>
    </source>
</evidence>